<dbReference type="STRING" id="431595.K3W5D3"/>
<dbReference type="InterPro" id="IPR001623">
    <property type="entry name" value="DnaJ_domain"/>
</dbReference>
<feature type="domain" description="J" evidence="2">
    <location>
        <begin position="75"/>
        <end position="135"/>
    </location>
</feature>
<evidence type="ECO:0000259" key="2">
    <source>
        <dbReference type="PROSITE" id="PS50076"/>
    </source>
</evidence>
<dbReference type="InParanoid" id="K3W5D3"/>
<dbReference type="HOGENOM" id="CLU_127379_0_0_1"/>
<feature type="region of interest" description="Disordered" evidence="1">
    <location>
        <begin position="1"/>
        <end position="20"/>
    </location>
</feature>
<dbReference type="Gene3D" id="1.10.287.110">
    <property type="entry name" value="DnaJ domain"/>
    <property type="match status" value="1"/>
</dbReference>
<accession>K3W5D3</accession>
<dbReference type="PANTHER" id="PTHR45000:SF5">
    <property type="entry name" value="CHAPERONE DNAJ-DOMAIN SUPERFAMILY PROTEIN"/>
    <property type="match status" value="1"/>
</dbReference>
<dbReference type="AlphaFoldDB" id="K3W5D3"/>
<dbReference type="EnsemblProtists" id="PYU1_T000174">
    <property type="protein sequence ID" value="PYU1_T000174"/>
    <property type="gene ID" value="PYU1_G000174"/>
</dbReference>
<dbReference type="eggNOG" id="ENOG502S4BZ">
    <property type="taxonomic scope" value="Eukaryota"/>
</dbReference>
<dbReference type="SMART" id="SM00271">
    <property type="entry name" value="DnaJ"/>
    <property type="match status" value="1"/>
</dbReference>
<dbReference type="VEuPathDB" id="FungiDB:PYU1_G000174"/>
<protein>
    <recommendedName>
        <fullName evidence="2">J domain-containing protein</fullName>
    </recommendedName>
</protein>
<reference evidence="3" key="3">
    <citation type="submission" date="2015-02" db="UniProtKB">
        <authorList>
            <consortium name="EnsemblProtists"/>
        </authorList>
    </citation>
    <scope>IDENTIFICATION</scope>
    <source>
        <strain evidence="3">DAOM BR144</strain>
    </source>
</reference>
<dbReference type="PANTHER" id="PTHR45000">
    <property type="entry name" value="CHAPERONE DNAJ-DOMAIN SUPERFAMILY PROTEIN"/>
    <property type="match status" value="1"/>
</dbReference>
<dbReference type="Pfam" id="PF00226">
    <property type="entry name" value="DnaJ"/>
    <property type="match status" value="1"/>
</dbReference>
<name>K3W5D3_GLOUD</name>
<reference evidence="4" key="1">
    <citation type="journal article" date="2010" name="Genome Biol.">
        <title>Genome sequence of the necrotrophic plant pathogen Pythium ultimum reveals original pathogenicity mechanisms and effector repertoire.</title>
        <authorList>
            <person name="Levesque C.A."/>
            <person name="Brouwer H."/>
            <person name="Cano L."/>
            <person name="Hamilton J.P."/>
            <person name="Holt C."/>
            <person name="Huitema E."/>
            <person name="Raffaele S."/>
            <person name="Robideau G.P."/>
            <person name="Thines M."/>
            <person name="Win J."/>
            <person name="Zerillo M.M."/>
            <person name="Beakes G.W."/>
            <person name="Boore J.L."/>
            <person name="Busam D."/>
            <person name="Dumas B."/>
            <person name="Ferriera S."/>
            <person name="Fuerstenberg S.I."/>
            <person name="Gachon C.M."/>
            <person name="Gaulin E."/>
            <person name="Govers F."/>
            <person name="Grenville-Briggs L."/>
            <person name="Horner N."/>
            <person name="Hostetler J."/>
            <person name="Jiang R.H."/>
            <person name="Johnson J."/>
            <person name="Krajaejun T."/>
            <person name="Lin H."/>
            <person name="Meijer H.J."/>
            <person name="Moore B."/>
            <person name="Morris P."/>
            <person name="Phuntmart V."/>
            <person name="Puiu D."/>
            <person name="Shetty J."/>
            <person name="Stajich J.E."/>
            <person name="Tripathy S."/>
            <person name="Wawra S."/>
            <person name="van West P."/>
            <person name="Whitty B.R."/>
            <person name="Coutinho P.M."/>
            <person name="Henrissat B."/>
            <person name="Martin F."/>
            <person name="Thomas P.D."/>
            <person name="Tyler B.M."/>
            <person name="De Vries R.P."/>
            <person name="Kamoun S."/>
            <person name="Yandell M."/>
            <person name="Tisserat N."/>
            <person name="Buell C.R."/>
        </authorList>
    </citation>
    <scope>NUCLEOTIDE SEQUENCE</scope>
    <source>
        <strain evidence="4">DAOM:BR144</strain>
    </source>
</reference>
<dbReference type="InterPro" id="IPR036869">
    <property type="entry name" value="J_dom_sf"/>
</dbReference>
<evidence type="ECO:0000256" key="1">
    <source>
        <dbReference type="SAM" id="MobiDB-lite"/>
    </source>
</evidence>
<evidence type="ECO:0000313" key="4">
    <source>
        <dbReference type="Proteomes" id="UP000019132"/>
    </source>
</evidence>
<proteinExistence type="predicted"/>
<dbReference type="SUPFAM" id="SSF46565">
    <property type="entry name" value="Chaperone J-domain"/>
    <property type="match status" value="1"/>
</dbReference>
<dbReference type="CDD" id="cd06257">
    <property type="entry name" value="DnaJ"/>
    <property type="match status" value="1"/>
</dbReference>
<dbReference type="Proteomes" id="UP000019132">
    <property type="component" value="Unassembled WGS sequence"/>
</dbReference>
<dbReference type="EMBL" id="GL376636">
    <property type="status" value="NOT_ANNOTATED_CDS"/>
    <property type="molecule type" value="Genomic_DNA"/>
</dbReference>
<evidence type="ECO:0000313" key="3">
    <source>
        <dbReference type="EnsemblProtists" id="PYU1_T000174"/>
    </source>
</evidence>
<reference evidence="4" key="2">
    <citation type="submission" date="2010-04" db="EMBL/GenBank/DDBJ databases">
        <authorList>
            <person name="Buell R."/>
            <person name="Hamilton J."/>
            <person name="Hostetler J."/>
        </authorList>
    </citation>
    <scope>NUCLEOTIDE SEQUENCE [LARGE SCALE GENOMIC DNA]</scope>
    <source>
        <strain evidence="4">DAOM:BR144</strain>
    </source>
</reference>
<organism evidence="3 4">
    <name type="scientific">Globisporangium ultimum (strain ATCC 200006 / CBS 805.95 / DAOM BR144)</name>
    <name type="common">Pythium ultimum</name>
    <dbReference type="NCBI Taxonomy" id="431595"/>
    <lineage>
        <taxon>Eukaryota</taxon>
        <taxon>Sar</taxon>
        <taxon>Stramenopiles</taxon>
        <taxon>Oomycota</taxon>
        <taxon>Peronosporomycetes</taxon>
        <taxon>Pythiales</taxon>
        <taxon>Pythiaceae</taxon>
        <taxon>Globisporangium</taxon>
    </lineage>
</organism>
<dbReference type="PROSITE" id="PS50076">
    <property type="entry name" value="DNAJ_2"/>
    <property type="match status" value="1"/>
</dbReference>
<sequence length="137" mass="14931">SASQAPPAPSSSSSSSPPSSGSEIYQQLSFCCLVCGWETPCTSCPFDWYGFDPRKHRRRTHAHARHRSSTTELQEACATLGLDGANAKSLTPQEIKAAFRKKALEWHPDCSAHENAEATFKEIVLAYELLAATFPSS</sequence>
<keyword evidence="4" id="KW-1185">Reference proteome</keyword>